<dbReference type="WBParaSite" id="TCNE_0000611901-mRNA-1">
    <property type="protein sequence ID" value="TCNE_0000611901-mRNA-1"/>
    <property type="gene ID" value="TCNE_0000611901"/>
</dbReference>
<accession>A0A183UC99</accession>
<organism evidence="2 3">
    <name type="scientific">Toxocara canis</name>
    <name type="common">Canine roundworm</name>
    <dbReference type="NCBI Taxonomy" id="6265"/>
    <lineage>
        <taxon>Eukaryota</taxon>
        <taxon>Metazoa</taxon>
        <taxon>Ecdysozoa</taxon>
        <taxon>Nematoda</taxon>
        <taxon>Chromadorea</taxon>
        <taxon>Rhabditida</taxon>
        <taxon>Spirurina</taxon>
        <taxon>Ascaridomorpha</taxon>
        <taxon>Ascaridoidea</taxon>
        <taxon>Toxocaridae</taxon>
        <taxon>Toxocara</taxon>
    </lineage>
</organism>
<reference evidence="3" key="1">
    <citation type="submission" date="2016-06" db="UniProtKB">
        <authorList>
            <consortium name="WormBaseParasite"/>
        </authorList>
    </citation>
    <scope>IDENTIFICATION</scope>
</reference>
<dbReference type="Proteomes" id="UP000050794">
    <property type="component" value="Unassembled WGS sequence"/>
</dbReference>
<evidence type="ECO:0000313" key="1">
    <source>
        <dbReference type="EMBL" id="VDM37410.1"/>
    </source>
</evidence>
<name>A0A183UC99_TOXCA</name>
<keyword evidence="2" id="KW-1185">Reference proteome</keyword>
<evidence type="ECO:0000313" key="3">
    <source>
        <dbReference type="WBParaSite" id="TCNE_0000611901-mRNA-1"/>
    </source>
</evidence>
<evidence type="ECO:0000313" key="2">
    <source>
        <dbReference type="Proteomes" id="UP000050794"/>
    </source>
</evidence>
<reference evidence="1 2" key="2">
    <citation type="submission" date="2018-11" db="EMBL/GenBank/DDBJ databases">
        <authorList>
            <consortium name="Pathogen Informatics"/>
        </authorList>
    </citation>
    <scope>NUCLEOTIDE SEQUENCE [LARGE SCALE GENOMIC DNA]</scope>
</reference>
<protein>
    <submittedName>
        <fullName evidence="3">VASt domain-containing protein</fullName>
    </submittedName>
</protein>
<dbReference type="EMBL" id="UYWY01019440">
    <property type="protein sequence ID" value="VDM37410.1"/>
    <property type="molecule type" value="Genomic_DNA"/>
</dbReference>
<proteinExistence type="predicted"/>
<sequence>METPGRMSSLRMSFRHIISPLFEMMKVDEEIQQELVCYQQACMENGAAVSSNELELEDDPTCMFGDCYLKPFSDLRVDHQYVFGIETRQGAASLTGTVKGWYSDGDERVEAWLFVSLYFYNSIHEQSSPYTKTQRHFDSWANNSERWKLNRIL</sequence>
<gene>
    <name evidence="1" type="ORF">TCNE_LOCUS6119</name>
</gene>
<dbReference type="AlphaFoldDB" id="A0A183UC99"/>